<dbReference type="Pfam" id="PF00119">
    <property type="entry name" value="ATP-synt_A"/>
    <property type="match status" value="1"/>
</dbReference>
<feature type="transmembrane region" description="Helical" evidence="11">
    <location>
        <begin position="221"/>
        <end position="241"/>
    </location>
</feature>
<dbReference type="EMBL" id="CP104205">
    <property type="protein sequence ID" value="UWX56663.1"/>
    <property type="molecule type" value="Genomic_DNA"/>
</dbReference>
<dbReference type="HAMAP" id="MF_01393">
    <property type="entry name" value="ATP_synth_a_bact"/>
    <property type="match status" value="1"/>
</dbReference>
<keyword evidence="7 11" id="KW-1133">Transmembrane helix</keyword>
<comment type="subcellular location">
    <subcellularLocation>
        <location evidence="11 12">Cell membrane</location>
        <topology evidence="11 12">Multi-pass membrane protein</topology>
    </subcellularLocation>
    <subcellularLocation>
        <location evidence="1">Membrane</location>
        <topology evidence="1">Multi-pass membrane protein</topology>
    </subcellularLocation>
</comment>
<keyword evidence="10 11" id="KW-0066">ATP synthesis</keyword>
<evidence type="ECO:0000256" key="2">
    <source>
        <dbReference type="ARBA" id="ARBA00006810"/>
    </source>
</evidence>
<feature type="transmembrane region" description="Helical" evidence="11">
    <location>
        <begin position="195"/>
        <end position="215"/>
    </location>
</feature>
<dbReference type="InterPro" id="IPR000568">
    <property type="entry name" value="ATP_synth_F0_asu"/>
</dbReference>
<comment type="function">
    <text evidence="11 12">Key component of the proton channel; it plays a direct role in the translocation of protons across the membrane.</text>
</comment>
<sequence length="380" mass="42403">MVLNNSEFTPSFAFSEGQGEGTVSSKEEVNEYILHHIKDSHDFHLFSYTNSEGERKHVGFPLPVIVWSSNGLVTFMSSQFHHDDNGEVIVERNGSKFVKLHSKIYELEPGAISVNFDESQHATNAHKVLDFSITKSVFGILLVGLFMLWAFSSLARQYKNKSVPTGFGRVLEPLVIYVRDEIAKPNIGEKKYRQFTGYLLTVFFFIWILNLLGLTPFGFNVTGQLAVTAALAILTLIIYTFSGNKDYWMHMLWMPGVPVLIRPVTAIIELAGAFLIKPFSLLVRLFANISAGHIVVMSLIAIMFTLKDSLGVAGATGLSLILSFFITLIEVLVAFLQAYIFTMLSALFIGMAVAEHDHEHHHDAEGHDVPDAEDVRADFI</sequence>
<evidence type="ECO:0000256" key="9">
    <source>
        <dbReference type="ARBA" id="ARBA00023136"/>
    </source>
</evidence>
<keyword evidence="6 11" id="KW-0375">Hydrogen ion transport</keyword>
<protein>
    <recommendedName>
        <fullName evidence="11 12">ATP synthase subunit a</fullName>
    </recommendedName>
    <alternativeName>
        <fullName evidence="11">ATP synthase F0 sector subunit a</fullName>
    </alternativeName>
    <alternativeName>
        <fullName evidence="11">F-ATPase subunit 6</fullName>
    </alternativeName>
</protein>
<feature type="transmembrane region" description="Helical" evidence="11">
    <location>
        <begin position="137"/>
        <end position="155"/>
    </location>
</feature>
<dbReference type="NCBIfam" id="TIGR01131">
    <property type="entry name" value="ATP_synt_6_or_A"/>
    <property type="match status" value="1"/>
</dbReference>
<keyword evidence="5 11" id="KW-0812">Transmembrane</keyword>
<dbReference type="PANTHER" id="PTHR11410:SF0">
    <property type="entry name" value="ATP SYNTHASE SUBUNIT A"/>
    <property type="match status" value="1"/>
</dbReference>
<evidence type="ECO:0000256" key="13">
    <source>
        <dbReference type="SAM" id="MobiDB-lite"/>
    </source>
</evidence>
<keyword evidence="11" id="KW-1003">Cell membrane</keyword>
<dbReference type="Gene3D" id="1.20.120.220">
    <property type="entry name" value="ATP synthase, F0 complex, subunit A"/>
    <property type="match status" value="1"/>
</dbReference>
<evidence type="ECO:0000256" key="4">
    <source>
        <dbReference type="ARBA" id="ARBA00022547"/>
    </source>
</evidence>
<keyword evidence="8 11" id="KW-0406">Ion transport</keyword>
<keyword evidence="9 11" id="KW-0472">Membrane</keyword>
<dbReference type="SUPFAM" id="SSF81336">
    <property type="entry name" value="F1F0 ATP synthase subunit A"/>
    <property type="match status" value="1"/>
</dbReference>
<accession>A0ABY5YC82</accession>
<evidence type="ECO:0000256" key="1">
    <source>
        <dbReference type="ARBA" id="ARBA00004141"/>
    </source>
</evidence>
<dbReference type="RefSeq" id="WP_260575296.1">
    <property type="nucleotide sequence ID" value="NZ_CP104205.1"/>
</dbReference>
<dbReference type="PANTHER" id="PTHR11410">
    <property type="entry name" value="ATP SYNTHASE SUBUNIT A"/>
    <property type="match status" value="1"/>
</dbReference>
<keyword evidence="4 11" id="KW-0138">CF(0)</keyword>
<dbReference type="InterPro" id="IPR045083">
    <property type="entry name" value="ATP_synth_F0_asu_bact/mt"/>
</dbReference>
<evidence type="ECO:0000256" key="6">
    <source>
        <dbReference type="ARBA" id="ARBA00022781"/>
    </source>
</evidence>
<evidence type="ECO:0000256" key="10">
    <source>
        <dbReference type="ARBA" id="ARBA00023310"/>
    </source>
</evidence>
<name>A0ABY5YC82_9FLAO</name>
<feature type="region of interest" description="Disordered" evidence="13">
    <location>
        <begin position="1"/>
        <end position="25"/>
    </location>
</feature>
<dbReference type="PRINTS" id="PR00123">
    <property type="entry name" value="ATPASEA"/>
</dbReference>
<keyword evidence="15" id="KW-1185">Reference proteome</keyword>
<dbReference type="InterPro" id="IPR035908">
    <property type="entry name" value="F0_ATP_A_sf"/>
</dbReference>
<evidence type="ECO:0000256" key="11">
    <source>
        <dbReference type="HAMAP-Rule" id="MF_01393"/>
    </source>
</evidence>
<dbReference type="CDD" id="cd00310">
    <property type="entry name" value="ATP-synt_Fo_a_6"/>
    <property type="match status" value="1"/>
</dbReference>
<evidence type="ECO:0000256" key="12">
    <source>
        <dbReference type="RuleBase" id="RU000483"/>
    </source>
</evidence>
<feature type="transmembrane region" description="Helical" evidence="11">
    <location>
        <begin position="282"/>
        <end position="303"/>
    </location>
</feature>
<organism evidence="14 15">
    <name type="scientific">Maribacter litopenaei</name>
    <dbReference type="NCBI Taxonomy" id="2976127"/>
    <lineage>
        <taxon>Bacteria</taxon>
        <taxon>Pseudomonadati</taxon>
        <taxon>Bacteroidota</taxon>
        <taxon>Flavobacteriia</taxon>
        <taxon>Flavobacteriales</taxon>
        <taxon>Flavobacteriaceae</taxon>
        <taxon>Maribacter</taxon>
    </lineage>
</organism>
<gene>
    <name evidence="11 14" type="primary">atpB</name>
    <name evidence="14" type="ORF">NYZ99_20410</name>
</gene>
<dbReference type="Proteomes" id="UP001059209">
    <property type="component" value="Chromosome"/>
</dbReference>
<evidence type="ECO:0000313" key="14">
    <source>
        <dbReference type="EMBL" id="UWX56663.1"/>
    </source>
</evidence>
<evidence type="ECO:0000313" key="15">
    <source>
        <dbReference type="Proteomes" id="UP001059209"/>
    </source>
</evidence>
<evidence type="ECO:0000256" key="7">
    <source>
        <dbReference type="ARBA" id="ARBA00022989"/>
    </source>
</evidence>
<comment type="similarity">
    <text evidence="2 11 12">Belongs to the ATPase A chain family.</text>
</comment>
<keyword evidence="3 11" id="KW-0813">Transport</keyword>
<feature type="transmembrane region" description="Helical" evidence="11">
    <location>
        <begin position="253"/>
        <end position="276"/>
    </location>
</feature>
<evidence type="ECO:0000256" key="3">
    <source>
        <dbReference type="ARBA" id="ARBA00022448"/>
    </source>
</evidence>
<reference evidence="14" key="1">
    <citation type="submission" date="2022-09" db="EMBL/GenBank/DDBJ databases">
        <title>Maribacter litopenaei sp. nov., isolated from the intestinal tract of the Pacific White Shrimp, Litopenaeus vannamei.</title>
        <authorList>
            <person name="Kim S.Y."/>
            <person name="Hwang C.Y."/>
        </authorList>
    </citation>
    <scope>NUCLEOTIDE SEQUENCE</scope>
    <source>
        <strain evidence="14">HL-LV01</strain>
    </source>
</reference>
<proteinExistence type="inferred from homology"/>
<evidence type="ECO:0000256" key="8">
    <source>
        <dbReference type="ARBA" id="ARBA00023065"/>
    </source>
</evidence>
<evidence type="ECO:0000256" key="5">
    <source>
        <dbReference type="ARBA" id="ARBA00022692"/>
    </source>
</evidence>